<evidence type="ECO:0000256" key="1">
    <source>
        <dbReference type="ARBA" id="ARBA00023125"/>
    </source>
</evidence>
<dbReference type="InterPro" id="IPR001647">
    <property type="entry name" value="HTH_TetR"/>
</dbReference>
<keyword evidence="1 2" id="KW-0238">DNA-binding</keyword>
<name>M7NP09_9MICC</name>
<organism evidence="4 5">
    <name type="scientific">Paeniglutamicibacter gangotriensis Lz1y</name>
    <dbReference type="NCBI Taxonomy" id="1276920"/>
    <lineage>
        <taxon>Bacteria</taxon>
        <taxon>Bacillati</taxon>
        <taxon>Actinomycetota</taxon>
        <taxon>Actinomycetes</taxon>
        <taxon>Micrococcales</taxon>
        <taxon>Micrococcaceae</taxon>
        <taxon>Paeniglutamicibacter</taxon>
    </lineage>
</organism>
<dbReference type="PATRIC" id="fig|1276920.7.peg.252"/>
<evidence type="ECO:0000313" key="5">
    <source>
        <dbReference type="Proteomes" id="UP000012015"/>
    </source>
</evidence>
<evidence type="ECO:0000259" key="3">
    <source>
        <dbReference type="PROSITE" id="PS50977"/>
    </source>
</evidence>
<accession>M7NP09</accession>
<dbReference type="InterPro" id="IPR050109">
    <property type="entry name" value="HTH-type_TetR-like_transc_reg"/>
</dbReference>
<dbReference type="PRINTS" id="PR00455">
    <property type="entry name" value="HTHTETR"/>
</dbReference>
<dbReference type="PANTHER" id="PTHR30055:SF209">
    <property type="entry name" value="POSSIBLE TRANSCRIPTIONAL REGULATORY PROTEIN (PROBABLY TETR-FAMILY)"/>
    <property type="match status" value="1"/>
</dbReference>
<dbReference type="GO" id="GO:0003700">
    <property type="term" value="F:DNA-binding transcription factor activity"/>
    <property type="evidence" value="ECO:0007669"/>
    <property type="project" value="TreeGrafter"/>
</dbReference>
<dbReference type="PANTHER" id="PTHR30055">
    <property type="entry name" value="HTH-TYPE TRANSCRIPTIONAL REGULATOR RUTR"/>
    <property type="match status" value="1"/>
</dbReference>
<dbReference type="SUPFAM" id="SSF46689">
    <property type="entry name" value="Homeodomain-like"/>
    <property type="match status" value="2"/>
</dbReference>
<dbReference type="RefSeq" id="WP_007269463.1">
    <property type="nucleotide sequence ID" value="NZ_AOCK01000001.1"/>
</dbReference>
<dbReference type="Pfam" id="PF00440">
    <property type="entry name" value="TetR_N"/>
    <property type="match status" value="2"/>
</dbReference>
<feature type="DNA-binding region" description="H-T-H motif" evidence="2">
    <location>
        <begin position="36"/>
        <end position="55"/>
    </location>
</feature>
<feature type="DNA-binding region" description="H-T-H motif" evidence="2">
    <location>
        <begin position="253"/>
        <end position="272"/>
    </location>
</feature>
<dbReference type="Proteomes" id="UP000012015">
    <property type="component" value="Unassembled WGS sequence"/>
</dbReference>
<gene>
    <name evidence="4" type="primary">acrR</name>
    <name evidence="4" type="ORF">ADIAG_00256</name>
</gene>
<dbReference type="Gene3D" id="1.10.357.10">
    <property type="entry name" value="Tetracycline Repressor, domain 2"/>
    <property type="match status" value="2"/>
</dbReference>
<proteinExistence type="predicted"/>
<reference evidence="4 5" key="1">
    <citation type="journal article" date="2013" name="Genome Announc.">
        <title>Draft Genome Sequence of Arthrobacter gangotriensis Strain Lz1yT, Isolated from a Penguin Rookery Soil Sample Collected in Antarctica, near the Indian Station Dakshin Gangotri.</title>
        <authorList>
            <person name="Shivaji S."/>
            <person name="Ara S."/>
            <person name="Bandi S."/>
            <person name="Singh A."/>
            <person name="Kumar Pinnaka A."/>
        </authorList>
    </citation>
    <scope>NUCLEOTIDE SEQUENCE [LARGE SCALE GENOMIC DNA]</scope>
    <source>
        <strain evidence="4 5">Lz1y</strain>
    </source>
</reference>
<dbReference type="eggNOG" id="COG1309">
    <property type="taxonomic scope" value="Bacteria"/>
</dbReference>
<protein>
    <submittedName>
        <fullName evidence="4">Putative acrAB operon repressor</fullName>
    </submittedName>
</protein>
<evidence type="ECO:0000313" key="4">
    <source>
        <dbReference type="EMBL" id="EMR00249.1"/>
    </source>
</evidence>
<sequence>MQRKTDRKNLQGEETRIRILEETMRLVISHGYSGTTLSMVRRATGVSASSIYWHFTDKESLIAAALEHAYRTQASRLPNWLDTPPGRVRRDDLYAELIRSPQAGASMDYWRVGLQLAISRPQDPIPARDRFLQIRNESVEWLARWWERTLPEDMEQKSRASIVLGQLTVGIRESEVLNLHESRRLEAKRLNLLIAACLDEIANRTVEIAIEHRLDAAPVRPLQDAKSSPEGSREAFVRAAKDVIMELGYDGVTIARACEKAGLPASSLYWFFKDKDELISTVIEEARRRWASTSQLSHLRPDDGDWSDHVRSYIHPAIVGSESGGVLALGLLLLLQQSDRVYEGRRELELVIQDAYEVTVRWFQEMLSPMSEENERGELARYFTECLFRLLESSLLSRQVDDRPGDPELLADLISTALYRVAKRIQDGTAVLDPIGYPGTSFGHRD</sequence>
<evidence type="ECO:0000256" key="2">
    <source>
        <dbReference type="PROSITE-ProRule" id="PRU00335"/>
    </source>
</evidence>
<dbReference type="EMBL" id="AOCK01000001">
    <property type="protein sequence ID" value="EMR00249.1"/>
    <property type="molecule type" value="Genomic_DNA"/>
</dbReference>
<keyword evidence="5" id="KW-1185">Reference proteome</keyword>
<dbReference type="AlphaFoldDB" id="M7NP09"/>
<dbReference type="InterPro" id="IPR009057">
    <property type="entry name" value="Homeodomain-like_sf"/>
</dbReference>
<feature type="domain" description="HTH tetR-type" evidence="3">
    <location>
        <begin position="13"/>
        <end position="73"/>
    </location>
</feature>
<dbReference type="GO" id="GO:0000976">
    <property type="term" value="F:transcription cis-regulatory region binding"/>
    <property type="evidence" value="ECO:0007669"/>
    <property type="project" value="TreeGrafter"/>
</dbReference>
<dbReference type="PROSITE" id="PS50977">
    <property type="entry name" value="HTH_TETR_2"/>
    <property type="match status" value="2"/>
</dbReference>
<feature type="domain" description="HTH tetR-type" evidence="3">
    <location>
        <begin position="230"/>
        <end position="290"/>
    </location>
</feature>
<comment type="caution">
    <text evidence="4">The sequence shown here is derived from an EMBL/GenBank/DDBJ whole genome shotgun (WGS) entry which is preliminary data.</text>
</comment>